<dbReference type="Proteomes" id="UP000054735">
    <property type="component" value="Unassembled WGS sequence"/>
</dbReference>
<gene>
    <name evidence="1" type="ORF">Lbir_3068</name>
    <name evidence="2" type="ORF">NCTC12437_02719</name>
</gene>
<accession>A0A378IDV1</accession>
<dbReference type="RefSeq" id="WP_058525060.1">
    <property type="nucleotide sequence ID" value="NZ_CAAAHV010000028.1"/>
</dbReference>
<dbReference type="AlphaFoldDB" id="A0A378IDV1"/>
<evidence type="ECO:0000313" key="3">
    <source>
        <dbReference type="Proteomes" id="UP000054735"/>
    </source>
</evidence>
<reference evidence="2 4" key="2">
    <citation type="submission" date="2018-06" db="EMBL/GenBank/DDBJ databases">
        <authorList>
            <consortium name="Pathogen Informatics"/>
            <person name="Doyle S."/>
        </authorList>
    </citation>
    <scope>NUCLEOTIDE SEQUENCE [LARGE SCALE GENOMIC DNA]</scope>
    <source>
        <strain evidence="2 4">NCTC12437</strain>
    </source>
</reference>
<organism evidence="2 4">
    <name type="scientific">Legionella birminghamensis</name>
    <dbReference type="NCBI Taxonomy" id="28083"/>
    <lineage>
        <taxon>Bacteria</taxon>
        <taxon>Pseudomonadati</taxon>
        <taxon>Pseudomonadota</taxon>
        <taxon>Gammaproteobacteria</taxon>
        <taxon>Legionellales</taxon>
        <taxon>Legionellaceae</taxon>
        <taxon>Legionella</taxon>
    </lineage>
</organism>
<name>A0A378IDV1_9GAMM</name>
<evidence type="ECO:0000313" key="1">
    <source>
        <dbReference type="EMBL" id="KTC66766.1"/>
    </source>
</evidence>
<dbReference type="EMBL" id="LNXT01000052">
    <property type="protein sequence ID" value="KTC66766.1"/>
    <property type="molecule type" value="Genomic_DNA"/>
</dbReference>
<protein>
    <submittedName>
        <fullName evidence="2">Uncharacterized protein</fullName>
    </submittedName>
</protein>
<dbReference type="OrthoDB" id="5642341at2"/>
<reference evidence="1 3" key="1">
    <citation type="submission" date="2015-11" db="EMBL/GenBank/DDBJ databases">
        <title>Genomic analysis of 38 Legionella species identifies large and diverse effector repertoires.</title>
        <authorList>
            <person name="Burstein D."/>
            <person name="Amaro F."/>
            <person name="Zusman T."/>
            <person name="Lifshitz Z."/>
            <person name="Cohen O."/>
            <person name="Gilbert J.A."/>
            <person name="Pupko T."/>
            <person name="Shuman H.A."/>
            <person name="Segal G."/>
        </authorList>
    </citation>
    <scope>NUCLEOTIDE SEQUENCE [LARGE SCALE GENOMIC DNA]</scope>
    <source>
        <strain evidence="1 3">CDC#1407-AL-14</strain>
    </source>
</reference>
<dbReference type="STRING" id="28083.Lbir_3068"/>
<evidence type="ECO:0000313" key="4">
    <source>
        <dbReference type="Proteomes" id="UP000255066"/>
    </source>
</evidence>
<sequence>MNEEPQRVLAYQLALTIKDEALMKVARRCDQRSFRHLLEARDRDNQKRMLTAIFPPSSHFYFI</sequence>
<evidence type="ECO:0000313" key="2">
    <source>
        <dbReference type="EMBL" id="STX32915.1"/>
    </source>
</evidence>
<dbReference type="EMBL" id="UGNW01000001">
    <property type="protein sequence ID" value="STX32915.1"/>
    <property type="molecule type" value="Genomic_DNA"/>
</dbReference>
<dbReference type="Proteomes" id="UP000255066">
    <property type="component" value="Unassembled WGS sequence"/>
</dbReference>
<keyword evidence="3" id="KW-1185">Reference proteome</keyword>
<proteinExistence type="predicted"/>